<name>A0A2M7FMY0_9BACT</name>
<dbReference type="SUPFAM" id="SSF55120">
    <property type="entry name" value="Pseudouridine synthase"/>
    <property type="match status" value="1"/>
</dbReference>
<sequence>MDIPILFEDSEIVIIDKPSGVVCNRAETVKVETLQDWWEGRRKTTDDRCETEEEKYFLERSGLVHRLDRETSGVMVMAKTVEAFVALLAQFKEHSIAKQYIALTHGYWDARAGEISLPIGRRRDDRKKFGVRENGRESVTAYEVMCEYTTWEFPPELKVDDRGYIGFSLVKFKPKTGRTHQIRVHTKQLGHPIVGDFDYAGRKRSREDRKWSGRVLLQAQRIEFNHPRNGKRISFESRGQELNDVLKYFGSPVNHSAMAE</sequence>
<dbReference type="InterPro" id="IPR006145">
    <property type="entry name" value="PsdUridine_synth_RsuA/RluA"/>
</dbReference>
<evidence type="ECO:0000256" key="1">
    <source>
        <dbReference type="ARBA" id="ARBA00010876"/>
    </source>
</evidence>
<dbReference type="GO" id="GO:0000455">
    <property type="term" value="P:enzyme-directed rRNA pseudouridine synthesis"/>
    <property type="evidence" value="ECO:0007669"/>
    <property type="project" value="TreeGrafter"/>
</dbReference>
<dbReference type="InterPro" id="IPR006224">
    <property type="entry name" value="PsdUridine_synth_RluA-like_CS"/>
</dbReference>
<dbReference type="GO" id="GO:0140098">
    <property type="term" value="F:catalytic activity, acting on RNA"/>
    <property type="evidence" value="ECO:0007669"/>
    <property type="project" value="UniProtKB-ARBA"/>
</dbReference>
<evidence type="ECO:0000256" key="2">
    <source>
        <dbReference type="ARBA" id="ARBA00023235"/>
    </source>
</evidence>
<dbReference type="Gene3D" id="3.30.2350.10">
    <property type="entry name" value="Pseudouridine synthase"/>
    <property type="match status" value="1"/>
</dbReference>
<protein>
    <recommendedName>
        <fullName evidence="3">Pseudouridine synthase RsuA/RluA-like domain-containing protein</fullName>
    </recommendedName>
</protein>
<comment type="similarity">
    <text evidence="1">Belongs to the pseudouridine synthase RluA family.</text>
</comment>
<dbReference type="Pfam" id="PF00849">
    <property type="entry name" value="PseudoU_synth_2"/>
    <property type="match status" value="1"/>
</dbReference>
<keyword evidence="2" id="KW-0413">Isomerase</keyword>
<dbReference type="AlphaFoldDB" id="A0A2M7FMY0"/>
<dbReference type="PANTHER" id="PTHR21600:SF44">
    <property type="entry name" value="RIBOSOMAL LARGE SUBUNIT PSEUDOURIDINE SYNTHASE D"/>
    <property type="match status" value="1"/>
</dbReference>
<evidence type="ECO:0000259" key="3">
    <source>
        <dbReference type="Pfam" id="PF00849"/>
    </source>
</evidence>
<dbReference type="GO" id="GO:0003723">
    <property type="term" value="F:RNA binding"/>
    <property type="evidence" value="ECO:0007669"/>
    <property type="project" value="InterPro"/>
</dbReference>
<evidence type="ECO:0000313" key="5">
    <source>
        <dbReference type="Proteomes" id="UP000230556"/>
    </source>
</evidence>
<dbReference type="InterPro" id="IPR020103">
    <property type="entry name" value="PsdUridine_synth_cat_dom_sf"/>
</dbReference>
<dbReference type="InterPro" id="IPR050188">
    <property type="entry name" value="RluA_PseudoU_synthase"/>
</dbReference>
<dbReference type="PROSITE" id="PS01129">
    <property type="entry name" value="PSI_RLU"/>
    <property type="match status" value="1"/>
</dbReference>
<reference evidence="5" key="1">
    <citation type="submission" date="2017-09" db="EMBL/GenBank/DDBJ databases">
        <title>Depth-based differentiation of microbial function through sediment-hosted aquifers and enrichment of novel symbionts in the deep terrestrial subsurface.</title>
        <authorList>
            <person name="Probst A.J."/>
            <person name="Ladd B."/>
            <person name="Jarett J.K."/>
            <person name="Geller-Mcgrath D.E."/>
            <person name="Sieber C.M.K."/>
            <person name="Emerson J.B."/>
            <person name="Anantharaman K."/>
            <person name="Thomas B.C."/>
            <person name="Malmstrom R."/>
            <person name="Stieglmeier M."/>
            <person name="Klingl A."/>
            <person name="Woyke T."/>
            <person name="Ryan C.M."/>
            <person name="Banfield J.F."/>
        </authorList>
    </citation>
    <scope>NUCLEOTIDE SEQUENCE [LARGE SCALE GENOMIC DNA]</scope>
</reference>
<dbReference type="EMBL" id="PFFO01000153">
    <property type="protein sequence ID" value="PIW07051.1"/>
    <property type="molecule type" value="Genomic_DNA"/>
</dbReference>
<gene>
    <name evidence="4" type="ORF">COW38_03520</name>
</gene>
<evidence type="ECO:0000313" key="4">
    <source>
        <dbReference type="EMBL" id="PIW07051.1"/>
    </source>
</evidence>
<accession>A0A2M7FMY0</accession>
<dbReference type="Proteomes" id="UP000230556">
    <property type="component" value="Unassembled WGS sequence"/>
</dbReference>
<dbReference type="CDD" id="cd02869">
    <property type="entry name" value="PseudoU_synth_RluA_like"/>
    <property type="match status" value="1"/>
</dbReference>
<comment type="caution">
    <text evidence="4">The sequence shown here is derived from an EMBL/GenBank/DDBJ whole genome shotgun (WGS) entry which is preliminary data.</text>
</comment>
<organism evidence="4 5">
    <name type="scientific">Candidatus Collierbacteria bacterium CG17_big_fil_post_rev_8_21_14_2_50_45_7</name>
    <dbReference type="NCBI Taxonomy" id="1974536"/>
    <lineage>
        <taxon>Bacteria</taxon>
        <taxon>Candidatus Collieribacteriota</taxon>
    </lineage>
</organism>
<dbReference type="PANTHER" id="PTHR21600">
    <property type="entry name" value="MITOCHONDRIAL RNA PSEUDOURIDINE SYNTHASE"/>
    <property type="match status" value="1"/>
</dbReference>
<feature type="domain" description="Pseudouridine synthase RsuA/RluA-like" evidence="3">
    <location>
        <begin position="12"/>
        <end position="187"/>
    </location>
</feature>
<proteinExistence type="inferred from homology"/>
<dbReference type="GO" id="GO:0009982">
    <property type="term" value="F:pseudouridine synthase activity"/>
    <property type="evidence" value="ECO:0007669"/>
    <property type="project" value="InterPro"/>
</dbReference>